<accession>A0A649VPG6</accession>
<dbReference type="KEGG" id="vg:55814540"/>
<evidence type="ECO:0000313" key="3">
    <source>
        <dbReference type="Proteomes" id="UP000427282"/>
    </source>
</evidence>
<proteinExistence type="predicted"/>
<evidence type="ECO:0000256" key="1">
    <source>
        <dbReference type="SAM" id="MobiDB-lite"/>
    </source>
</evidence>
<feature type="compositionally biased region" description="Basic and acidic residues" evidence="1">
    <location>
        <begin position="32"/>
        <end position="43"/>
    </location>
</feature>
<evidence type="ECO:0000313" key="2">
    <source>
        <dbReference type="EMBL" id="QGJ93553.1"/>
    </source>
</evidence>
<dbReference type="EMBL" id="MN586027">
    <property type="protein sequence ID" value="QGJ93553.1"/>
    <property type="molecule type" value="Genomic_DNA"/>
</dbReference>
<keyword evidence="3" id="KW-1185">Reference proteome</keyword>
<dbReference type="Proteomes" id="UP000427282">
    <property type="component" value="Segment"/>
</dbReference>
<reference evidence="2 3" key="1">
    <citation type="submission" date="2019-10" db="EMBL/GenBank/DDBJ databases">
        <authorList>
            <person name="Garlena R.A."/>
            <person name="Russell D.A."/>
            <person name="Pope W.H."/>
            <person name="Jacobs-Sera D."/>
            <person name="Hatfull G.F."/>
        </authorList>
    </citation>
    <scope>NUCLEOTIDE SEQUENCE [LARGE SCALE GENOMIC DNA]</scope>
</reference>
<organism evidence="2 3">
    <name type="scientific">Arthrobacter phage Mufasa8</name>
    <dbReference type="NCBI Taxonomy" id="2656526"/>
    <lineage>
        <taxon>Viruses</taxon>
        <taxon>Duplodnaviria</taxon>
        <taxon>Heunggongvirae</taxon>
        <taxon>Uroviricota</taxon>
        <taxon>Caudoviricetes</taxon>
        <taxon>Mufasoctovirus</taxon>
        <taxon>Mufasoctovirus mufasa8</taxon>
    </lineage>
</organism>
<dbReference type="RefSeq" id="YP_009885168.1">
    <property type="nucleotide sequence ID" value="NC_049478.1"/>
</dbReference>
<protein>
    <submittedName>
        <fullName evidence="2">Uncharacterized protein</fullName>
    </submittedName>
</protein>
<dbReference type="GeneID" id="55814540"/>
<feature type="region of interest" description="Disordered" evidence="1">
    <location>
        <begin position="1"/>
        <end position="43"/>
    </location>
</feature>
<gene>
    <name evidence="2" type="primary">88</name>
    <name evidence="2" type="ORF">SEA_MUFASA8_88</name>
</gene>
<sequence>MQSSTKVTDTVPVASPELDAGTPADVQPGGADRARPSREGGRR</sequence>
<name>A0A649VPG6_9CAUD</name>